<organism evidence="4 5">
    <name type="scientific">Moniliophthora roreri</name>
    <name type="common">Frosty pod rot fungus</name>
    <name type="synonym">Monilia roreri</name>
    <dbReference type="NCBI Taxonomy" id="221103"/>
    <lineage>
        <taxon>Eukaryota</taxon>
        <taxon>Fungi</taxon>
        <taxon>Dikarya</taxon>
        <taxon>Basidiomycota</taxon>
        <taxon>Agaricomycotina</taxon>
        <taxon>Agaricomycetes</taxon>
        <taxon>Agaricomycetidae</taxon>
        <taxon>Agaricales</taxon>
        <taxon>Marasmiineae</taxon>
        <taxon>Marasmiaceae</taxon>
        <taxon>Moniliophthora</taxon>
    </lineage>
</organism>
<comment type="caution">
    <text evidence="4">The sequence shown here is derived from an EMBL/GenBank/DDBJ whole genome shotgun (WGS) entry which is preliminary data.</text>
</comment>
<feature type="compositionally biased region" description="Low complexity" evidence="1">
    <location>
        <begin position="21"/>
        <end position="67"/>
    </location>
</feature>
<keyword evidence="2" id="KW-0812">Transmembrane</keyword>
<evidence type="ECO:0000256" key="3">
    <source>
        <dbReference type="SAM" id="SignalP"/>
    </source>
</evidence>
<dbReference type="Proteomes" id="UP000054988">
    <property type="component" value="Unassembled WGS sequence"/>
</dbReference>
<dbReference type="AlphaFoldDB" id="A0A0W0G5D5"/>
<feature type="compositionally biased region" description="Low complexity" evidence="1">
    <location>
        <begin position="109"/>
        <end position="144"/>
    </location>
</feature>
<feature type="transmembrane region" description="Helical" evidence="2">
    <location>
        <begin position="236"/>
        <end position="259"/>
    </location>
</feature>
<feature type="compositionally biased region" description="Polar residues" evidence="1">
    <location>
        <begin position="331"/>
        <end position="347"/>
    </location>
</feature>
<evidence type="ECO:0000256" key="2">
    <source>
        <dbReference type="SAM" id="Phobius"/>
    </source>
</evidence>
<dbReference type="EMBL" id="LATX01001078">
    <property type="protein sequence ID" value="KTB43783.1"/>
    <property type="molecule type" value="Genomic_DNA"/>
</dbReference>
<reference evidence="4 5" key="1">
    <citation type="submission" date="2015-12" db="EMBL/GenBank/DDBJ databases">
        <title>Draft genome sequence of Moniliophthora roreri, the causal agent of frosty pod rot of cacao.</title>
        <authorList>
            <person name="Aime M.C."/>
            <person name="Diaz-Valderrama J.R."/>
            <person name="Kijpornyongpan T."/>
            <person name="Phillips-Mora W."/>
        </authorList>
    </citation>
    <scope>NUCLEOTIDE SEQUENCE [LARGE SCALE GENOMIC DNA]</scope>
    <source>
        <strain evidence="4 5">MCA 2952</strain>
    </source>
</reference>
<feature type="compositionally biased region" description="Polar residues" evidence="1">
    <location>
        <begin position="96"/>
        <end position="108"/>
    </location>
</feature>
<keyword evidence="2" id="KW-0472">Membrane</keyword>
<name>A0A0W0G5D5_MONRR</name>
<feature type="chain" id="PRO_5006902332" evidence="3">
    <location>
        <begin position="22"/>
        <end position="354"/>
    </location>
</feature>
<keyword evidence="2" id="KW-1133">Transmembrane helix</keyword>
<feature type="region of interest" description="Disordered" evidence="1">
    <location>
        <begin position="322"/>
        <end position="354"/>
    </location>
</feature>
<evidence type="ECO:0000256" key="1">
    <source>
        <dbReference type="SAM" id="MobiDB-lite"/>
    </source>
</evidence>
<sequence length="354" mass="37354">MVPKYRILLLALFSLPRLVESTTPTSTTSGSSSLISTSTSSVSSTSTSNFSVSSSSNAEISATSTSTRNNGRVRESSGDSSTSTLSASTAESRTTRVQITPTISNSVPTATRTVTQTPRTLTIRSSSGSGSSHTSAPRSSPASTDISPTSSFLLLVNNGKSNDEDAVDLIVSSPDAVINTANADTSTLPLSFPDIPSTSATISDRVDSSSATISTSPTNTLPIPAPSGALKSSTNVALIVGLVLGLLLLALLLLFLWHWKQRRDTIRRLTPFAEKYWISFDTEAMVNRKEAGFISTHSISPVESDEKVDPIARHDIREVAGAPPVYRPPTRSASGSISTLPEYQTPTTPMPPLY</sequence>
<gene>
    <name evidence="4" type="ORF">WG66_3645</name>
</gene>
<feature type="compositionally biased region" description="Low complexity" evidence="1">
    <location>
        <begin position="78"/>
        <end position="92"/>
    </location>
</feature>
<keyword evidence="3" id="KW-0732">Signal</keyword>
<proteinExistence type="predicted"/>
<evidence type="ECO:0000313" key="4">
    <source>
        <dbReference type="EMBL" id="KTB43783.1"/>
    </source>
</evidence>
<evidence type="ECO:0000313" key="5">
    <source>
        <dbReference type="Proteomes" id="UP000054988"/>
    </source>
</evidence>
<feature type="region of interest" description="Disordered" evidence="1">
    <location>
        <begin position="21"/>
        <end position="147"/>
    </location>
</feature>
<protein>
    <submittedName>
        <fullName evidence="4">Uncharacterized protein</fullName>
    </submittedName>
</protein>
<feature type="signal peptide" evidence="3">
    <location>
        <begin position="1"/>
        <end position="21"/>
    </location>
</feature>
<accession>A0A0W0G5D5</accession>